<gene>
    <name evidence="9" type="primary">trpF</name>
    <name evidence="11" type="ORF">BJEO58_01834</name>
</gene>
<reference evidence="12" key="1">
    <citation type="submission" date="2017-03" db="EMBL/GenBank/DDBJ databases">
        <authorList>
            <person name="Monnet C."/>
        </authorList>
    </citation>
    <scope>NUCLEOTIDE SEQUENCE [LARGE SCALE GENOMIC DNA]</scope>
    <source>
        <strain evidence="12">SJ5-8</strain>
    </source>
</reference>
<evidence type="ECO:0000256" key="9">
    <source>
        <dbReference type="HAMAP-Rule" id="MF_00135"/>
    </source>
</evidence>
<dbReference type="EC" id="5.3.1.24" evidence="3 9"/>
<dbReference type="AlphaFoldDB" id="A0A2H1L665"/>
<dbReference type="Gene3D" id="3.20.20.70">
    <property type="entry name" value="Aldolase class I"/>
    <property type="match status" value="1"/>
</dbReference>
<evidence type="ECO:0000256" key="6">
    <source>
        <dbReference type="ARBA" id="ARBA00022822"/>
    </source>
</evidence>
<comment type="similarity">
    <text evidence="9">Belongs to the TrpF family.</text>
</comment>
<sequence length="212" mass="21748">MYVKICGLRTPADVDAVRSAGADALGVVLSRTSVRAVSVEHARSLVAHAEASLPAAGSHSSAKPLTTVAVVHDLGIDEALAAAEAIGVDVLQLHGYSHTDICRAAEVEGLEIWRATSAQSGPTTVGAHGEDALLLDSSTPGSGTTWDLGTLDERPTGRWLLAGGLSPDTVAEAIVAARPWGVDVSSGVEAVRGTKDHGLIHRFVEAAKTPTP</sequence>
<evidence type="ECO:0000256" key="8">
    <source>
        <dbReference type="ARBA" id="ARBA00023235"/>
    </source>
</evidence>
<feature type="domain" description="N-(5'phosphoribosyl) anthranilate isomerase (PRAI)" evidence="10">
    <location>
        <begin position="3"/>
        <end position="205"/>
    </location>
</feature>
<dbReference type="OrthoDB" id="3243379at2"/>
<dbReference type="Pfam" id="PF00697">
    <property type="entry name" value="PRAI"/>
    <property type="match status" value="1"/>
</dbReference>
<dbReference type="HAMAP" id="MF_00135">
    <property type="entry name" value="PRAI"/>
    <property type="match status" value="1"/>
</dbReference>
<evidence type="ECO:0000313" key="11">
    <source>
        <dbReference type="EMBL" id="SMY12240.1"/>
    </source>
</evidence>
<dbReference type="RefSeq" id="WP_101589183.1">
    <property type="nucleotide sequence ID" value="NZ_FXZM01000008.1"/>
</dbReference>
<evidence type="ECO:0000256" key="1">
    <source>
        <dbReference type="ARBA" id="ARBA00001164"/>
    </source>
</evidence>
<dbReference type="SUPFAM" id="SSF51366">
    <property type="entry name" value="Ribulose-phoshate binding barrel"/>
    <property type="match status" value="1"/>
</dbReference>
<dbReference type="InterPro" id="IPR001240">
    <property type="entry name" value="PRAI_dom"/>
</dbReference>
<dbReference type="PANTHER" id="PTHR42894">
    <property type="entry name" value="N-(5'-PHOSPHORIBOSYL)ANTHRANILATE ISOMERASE"/>
    <property type="match status" value="1"/>
</dbReference>
<evidence type="ECO:0000256" key="7">
    <source>
        <dbReference type="ARBA" id="ARBA00023141"/>
    </source>
</evidence>
<keyword evidence="12" id="KW-1185">Reference proteome</keyword>
<comment type="catalytic activity">
    <reaction evidence="1 9">
        <text>N-(5-phospho-beta-D-ribosyl)anthranilate = 1-(2-carboxyphenylamino)-1-deoxy-D-ribulose 5-phosphate</text>
        <dbReference type="Rhea" id="RHEA:21540"/>
        <dbReference type="ChEBI" id="CHEBI:18277"/>
        <dbReference type="ChEBI" id="CHEBI:58613"/>
        <dbReference type="EC" id="5.3.1.24"/>
    </reaction>
</comment>
<dbReference type="GO" id="GO:0004640">
    <property type="term" value="F:phosphoribosylanthranilate isomerase activity"/>
    <property type="evidence" value="ECO:0007669"/>
    <property type="project" value="UniProtKB-UniRule"/>
</dbReference>
<dbReference type="PANTHER" id="PTHR42894:SF1">
    <property type="entry name" value="N-(5'-PHOSPHORIBOSYL)ANTHRANILATE ISOMERASE"/>
    <property type="match status" value="1"/>
</dbReference>
<evidence type="ECO:0000256" key="3">
    <source>
        <dbReference type="ARBA" id="ARBA00012572"/>
    </source>
</evidence>
<accession>A0A2H1L665</accession>
<evidence type="ECO:0000256" key="5">
    <source>
        <dbReference type="ARBA" id="ARBA00022605"/>
    </source>
</evidence>
<dbReference type="InterPro" id="IPR044643">
    <property type="entry name" value="TrpF_fam"/>
</dbReference>
<dbReference type="UniPathway" id="UPA00035">
    <property type="reaction ID" value="UER00042"/>
</dbReference>
<dbReference type="GO" id="GO:0000162">
    <property type="term" value="P:L-tryptophan biosynthetic process"/>
    <property type="evidence" value="ECO:0007669"/>
    <property type="project" value="UniProtKB-UniRule"/>
</dbReference>
<evidence type="ECO:0000259" key="10">
    <source>
        <dbReference type="Pfam" id="PF00697"/>
    </source>
</evidence>
<evidence type="ECO:0000313" key="12">
    <source>
        <dbReference type="Proteomes" id="UP000234462"/>
    </source>
</evidence>
<dbReference type="Proteomes" id="UP000234462">
    <property type="component" value="Unassembled WGS sequence"/>
</dbReference>
<proteinExistence type="inferred from homology"/>
<keyword evidence="5 9" id="KW-0028">Amino-acid biosynthesis</keyword>
<dbReference type="InterPro" id="IPR011060">
    <property type="entry name" value="RibuloseP-bd_barrel"/>
</dbReference>
<evidence type="ECO:0000256" key="2">
    <source>
        <dbReference type="ARBA" id="ARBA00004664"/>
    </source>
</evidence>
<keyword evidence="6 9" id="KW-0822">Tryptophan biosynthesis</keyword>
<evidence type="ECO:0000256" key="4">
    <source>
        <dbReference type="ARBA" id="ARBA00022272"/>
    </source>
</evidence>
<keyword evidence="7 9" id="KW-0057">Aromatic amino acid biosynthesis</keyword>
<keyword evidence="8 9" id="KW-0413">Isomerase</keyword>
<comment type="pathway">
    <text evidence="2 9">Amino-acid biosynthesis; L-tryptophan biosynthesis; L-tryptophan from chorismate: step 3/5.</text>
</comment>
<organism evidence="11 12">
    <name type="scientific">Brevibacterium jeotgali</name>
    <dbReference type="NCBI Taxonomy" id="1262550"/>
    <lineage>
        <taxon>Bacteria</taxon>
        <taxon>Bacillati</taxon>
        <taxon>Actinomycetota</taxon>
        <taxon>Actinomycetes</taxon>
        <taxon>Micrococcales</taxon>
        <taxon>Brevibacteriaceae</taxon>
        <taxon>Brevibacterium</taxon>
    </lineage>
</organism>
<dbReference type="InterPro" id="IPR013785">
    <property type="entry name" value="Aldolase_TIM"/>
</dbReference>
<name>A0A2H1L665_9MICO</name>
<protein>
    <recommendedName>
        <fullName evidence="4 9">N-(5'-phosphoribosyl)anthranilate isomerase</fullName>
        <shortName evidence="9">PRAI</shortName>
        <ecNumber evidence="3 9">5.3.1.24</ecNumber>
    </recommendedName>
</protein>
<dbReference type="EMBL" id="FXZM01000008">
    <property type="protein sequence ID" value="SMY12240.1"/>
    <property type="molecule type" value="Genomic_DNA"/>
</dbReference>
<dbReference type="CDD" id="cd00405">
    <property type="entry name" value="PRAI"/>
    <property type="match status" value="1"/>
</dbReference>